<dbReference type="RefSeq" id="WP_381738164.1">
    <property type="nucleotide sequence ID" value="NZ_JBHSDP010000009.1"/>
</dbReference>
<dbReference type="EMBL" id="JBHSDP010000009">
    <property type="protein sequence ID" value="MFC4328105.1"/>
    <property type="molecule type" value="Genomic_DNA"/>
</dbReference>
<evidence type="ECO:0000313" key="2">
    <source>
        <dbReference type="Proteomes" id="UP001595824"/>
    </source>
</evidence>
<accession>A0ABV8TBU9</accession>
<keyword evidence="2" id="KW-1185">Reference proteome</keyword>
<reference evidence="2" key="1">
    <citation type="journal article" date="2019" name="Int. J. Syst. Evol. Microbiol.">
        <title>The Global Catalogue of Microorganisms (GCM) 10K type strain sequencing project: providing services to taxonomists for standard genome sequencing and annotation.</title>
        <authorList>
            <consortium name="The Broad Institute Genomics Platform"/>
            <consortium name="The Broad Institute Genome Sequencing Center for Infectious Disease"/>
            <person name="Wu L."/>
            <person name="Ma J."/>
        </authorList>
    </citation>
    <scope>NUCLEOTIDE SEQUENCE [LARGE SCALE GENOMIC DNA]</scope>
    <source>
        <strain evidence="2">PCU 347</strain>
    </source>
</reference>
<evidence type="ECO:0000313" key="1">
    <source>
        <dbReference type="EMBL" id="MFC4328105.1"/>
    </source>
</evidence>
<protein>
    <submittedName>
        <fullName evidence="1">Uncharacterized protein</fullName>
    </submittedName>
</protein>
<organism evidence="1 2">
    <name type="scientific">Streptomyces andamanensis</name>
    <dbReference type="NCBI Taxonomy" id="1565035"/>
    <lineage>
        <taxon>Bacteria</taxon>
        <taxon>Bacillati</taxon>
        <taxon>Actinomycetota</taxon>
        <taxon>Actinomycetes</taxon>
        <taxon>Kitasatosporales</taxon>
        <taxon>Streptomycetaceae</taxon>
        <taxon>Streptomyces</taxon>
    </lineage>
</organism>
<gene>
    <name evidence="1" type="ORF">ACFPC0_09705</name>
</gene>
<proteinExistence type="predicted"/>
<comment type="caution">
    <text evidence="1">The sequence shown here is derived from an EMBL/GenBank/DDBJ whole genome shotgun (WGS) entry which is preliminary data.</text>
</comment>
<name>A0ABV8TBU9_9ACTN</name>
<dbReference type="Proteomes" id="UP001595824">
    <property type="component" value="Unassembled WGS sequence"/>
</dbReference>
<sequence length="56" mass="6193">MDGGISSVGDPLAANMDIDAVAAFAPRASQFVYEARWWAWFASPGMPLVCRREYQL</sequence>